<keyword evidence="3" id="KW-1185">Reference proteome</keyword>
<reference evidence="2" key="1">
    <citation type="submission" date="2020-10" db="EMBL/GenBank/DDBJ databases">
        <title>Taxonomic study of unclassified bacteria belonging to the class Ktedonobacteria.</title>
        <authorList>
            <person name="Yabe S."/>
            <person name="Wang C.M."/>
            <person name="Zheng Y."/>
            <person name="Sakai Y."/>
            <person name="Cavaletti L."/>
            <person name="Monciardini P."/>
            <person name="Donadio S."/>
        </authorList>
    </citation>
    <scope>NUCLEOTIDE SEQUENCE</scope>
    <source>
        <strain evidence="2">ID150040</strain>
    </source>
</reference>
<feature type="region of interest" description="Disordered" evidence="1">
    <location>
        <begin position="1"/>
        <end position="30"/>
    </location>
</feature>
<feature type="compositionally biased region" description="Basic and acidic residues" evidence="1">
    <location>
        <begin position="20"/>
        <end position="30"/>
    </location>
</feature>
<evidence type="ECO:0000313" key="2">
    <source>
        <dbReference type="EMBL" id="GHO98723.1"/>
    </source>
</evidence>
<dbReference type="AlphaFoldDB" id="A0A8J3N7K9"/>
<name>A0A8J3N7K9_9CHLR</name>
<protein>
    <submittedName>
        <fullName evidence="2">Uncharacterized protein</fullName>
    </submittedName>
</protein>
<sequence>MQQDTFPLSIAPSHRSFATQERHNGKKKPYEAFDTADKPCPYTEFRCVSQPSQSPQSRFFLGAVFRIDEDTALTLLYSFLAVEIRGRNLKAVRQAVQNGCCSFLQEFDEATFHLPHSDEPVIESLHFLTGQKLDGILSAYKAGASS</sequence>
<accession>A0A8J3N7K9</accession>
<dbReference type="RefSeq" id="WP_220209419.1">
    <property type="nucleotide sequence ID" value="NZ_BNJK01000002.1"/>
</dbReference>
<proteinExistence type="predicted"/>
<dbReference type="Proteomes" id="UP000597444">
    <property type="component" value="Unassembled WGS sequence"/>
</dbReference>
<evidence type="ECO:0000313" key="3">
    <source>
        <dbReference type="Proteomes" id="UP000597444"/>
    </source>
</evidence>
<dbReference type="EMBL" id="BNJK01000002">
    <property type="protein sequence ID" value="GHO98723.1"/>
    <property type="molecule type" value="Genomic_DNA"/>
</dbReference>
<comment type="caution">
    <text evidence="2">The sequence shown here is derived from an EMBL/GenBank/DDBJ whole genome shotgun (WGS) entry which is preliminary data.</text>
</comment>
<gene>
    <name evidence="2" type="ORF">KSF_087710</name>
</gene>
<evidence type="ECO:0000256" key="1">
    <source>
        <dbReference type="SAM" id="MobiDB-lite"/>
    </source>
</evidence>
<organism evidence="2 3">
    <name type="scientific">Reticulibacter mediterranei</name>
    <dbReference type="NCBI Taxonomy" id="2778369"/>
    <lineage>
        <taxon>Bacteria</taxon>
        <taxon>Bacillati</taxon>
        <taxon>Chloroflexota</taxon>
        <taxon>Ktedonobacteria</taxon>
        <taxon>Ktedonobacterales</taxon>
        <taxon>Reticulibacteraceae</taxon>
        <taxon>Reticulibacter</taxon>
    </lineage>
</organism>